<proteinExistence type="predicted"/>
<protein>
    <submittedName>
        <fullName evidence="1">Uncharacterized protein</fullName>
    </submittedName>
</protein>
<reference evidence="2" key="1">
    <citation type="submission" date="2017-02" db="EMBL/GenBank/DDBJ databases">
        <authorList>
            <person name="Daims H."/>
        </authorList>
    </citation>
    <scope>NUCLEOTIDE SEQUENCE [LARGE SCALE GENOMIC DNA]</scope>
</reference>
<dbReference type="EMBL" id="FUKJ01000113">
    <property type="protein sequence ID" value="SJM91050.1"/>
    <property type="molecule type" value="Genomic_DNA"/>
</dbReference>
<dbReference type="Proteomes" id="UP000195442">
    <property type="component" value="Unassembled WGS sequence"/>
</dbReference>
<keyword evidence="2" id="KW-1185">Reference proteome</keyword>
<name>A0A1R4H5C5_9GAMM</name>
<evidence type="ECO:0000313" key="2">
    <source>
        <dbReference type="Proteomes" id="UP000195442"/>
    </source>
</evidence>
<evidence type="ECO:0000313" key="1">
    <source>
        <dbReference type="EMBL" id="SJM91050.1"/>
    </source>
</evidence>
<sequence>MLINDPKAKAKAKAKTLCAFYPIPLLTLSEQHFDNLRKHYDAVWG</sequence>
<accession>A0A1R4H5C5</accession>
<gene>
    <name evidence="1" type="ORF">CRENPOLYSF2_200006</name>
</gene>
<dbReference type="AlphaFoldDB" id="A0A1R4H5C5"/>
<organism evidence="1 2">
    <name type="scientific">Crenothrix polyspora</name>
    <dbReference type="NCBI Taxonomy" id="360316"/>
    <lineage>
        <taxon>Bacteria</taxon>
        <taxon>Pseudomonadati</taxon>
        <taxon>Pseudomonadota</taxon>
        <taxon>Gammaproteobacteria</taxon>
        <taxon>Methylococcales</taxon>
        <taxon>Crenotrichaceae</taxon>
        <taxon>Crenothrix</taxon>
    </lineage>
</organism>